<dbReference type="PIRSF" id="PIRSF000538">
    <property type="entry name" value="GlpK"/>
    <property type="match status" value="1"/>
</dbReference>
<organism evidence="6 7">
    <name type="scientific">Lederbergia lenta</name>
    <name type="common">Bacillus lentus</name>
    <dbReference type="NCBI Taxonomy" id="1467"/>
    <lineage>
        <taxon>Bacteria</taxon>
        <taxon>Bacillati</taxon>
        <taxon>Bacillota</taxon>
        <taxon>Bacilli</taxon>
        <taxon>Bacillales</taxon>
        <taxon>Bacillaceae</taxon>
        <taxon>Lederbergia</taxon>
    </lineage>
</organism>
<evidence type="ECO:0000259" key="5">
    <source>
        <dbReference type="Pfam" id="PF02782"/>
    </source>
</evidence>
<dbReference type="AlphaFoldDB" id="A0A2X4ZH70"/>
<dbReference type="InterPro" id="IPR000577">
    <property type="entry name" value="Carb_kinase_FGGY"/>
</dbReference>
<dbReference type="InterPro" id="IPR043129">
    <property type="entry name" value="ATPase_NBD"/>
</dbReference>
<dbReference type="InterPro" id="IPR018485">
    <property type="entry name" value="FGGY_C"/>
</dbReference>
<evidence type="ECO:0000313" key="7">
    <source>
        <dbReference type="Proteomes" id="UP000249134"/>
    </source>
</evidence>
<keyword evidence="2 6" id="KW-0808">Transferase</keyword>
<evidence type="ECO:0000259" key="4">
    <source>
        <dbReference type="Pfam" id="PF00370"/>
    </source>
</evidence>
<dbReference type="SUPFAM" id="SSF53067">
    <property type="entry name" value="Actin-like ATPase domain"/>
    <property type="match status" value="2"/>
</dbReference>
<protein>
    <submittedName>
        <fullName evidence="6">Carbohydrate kinase</fullName>
        <ecNumber evidence="6">2.7.1.17</ecNumber>
    </submittedName>
</protein>
<dbReference type="GO" id="GO:0004856">
    <property type="term" value="F:D-xylulokinase activity"/>
    <property type="evidence" value="ECO:0007669"/>
    <property type="project" value="UniProtKB-EC"/>
</dbReference>
<dbReference type="Pfam" id="PF02782">
    <property type="entry name" value="FGGY_C"/>
    <property type="match status" value="1"/>
</dbReference>
<feature type="domain" description="Carbohydrate kinase FGGY C-terminal" evidence="5">
    <location>
        <begin position="260"/>
        <end position="442"/>
    </location>
</feature>
<gene>
    <name evidence="6" type="primary">xylB_1</name>
    <name evidence="6" type="ORF">NCTC4824_02471</name>
</gene>
<feature type="domain" description="Carbohydrate kinase FGGY N-terminal" evidence="4">
    <location>
        <begin position="7"/>
        <end position="249"/>
    </location>
</feature>
<reference evidence="6 7" key="1">
    <citation type="submission" date="2018-06" db="EMBL/GenBank/DDBJ databases">
        <authorList>
            <consortium name="Pathogen Informatics"/>
            <person name="Doyle S."/>
        </authorList>
    </citation>
    <scope>NUCLEOTIDE SEQUENCE [LARGE SCALE GENOMIC DNA]</scope>
    <source>
        <strain evidence="6 7">NCTC4824</strain>
    </source>
</reference>
<evidence type="ECO:0000313" key="6">
    <source>
        <dbReference type="EMBL" id="SQI59804.1"/>
    </source>
</evidence>
<evidence type="ECO:0000256" key="1">
    <source>
        <dbReference type="ARBA" id="ARBA00009156"/>
    </source>
</evidence>
<dbReference type="PROSITE" id="PS00933">
    <property type="entry name" value="FGGY_KINASES_1"/>
    <property type="match status" value="1"/>
</dbReference>
<dbReference type="InterPro" id="IPR018483">
    <property type="entry name" value="Carb_kinase_FGGY_CS"/>
</dbReference>
<dbReference type="EC" id="2.7.1.17" evidence="6"/>
<proteinExistence type="inferred from homology"/>
<dbReference type="EMBL" id="LS483476">
    <property type="protein sequence ID" value="SQI59804.1"/>
    <property type="molecule type" value="Genomic_DNA"/>
</dbReference>
<dbReference type="KEGG" id="blen:NCTC4824_02471"/>
<evidence type="ECO:0000256" key="3">
    <source>
        <dbReference type="ARBA" id="ARBA00022777"/>
    </source>
</evidence>
<dbReference type="STRING" id="1348624.GCA_001591545_01521"/>
<dbReference type="InterPro" id="IPR018484">
    <property type="entry name" value="FGGY_N"/>
</dbReference>
<sequence>MMKRELVIGLDIGTTSVKAVIFDMNGKLIAEAEKMITTYYPYPEWAEQNPLEIERSSVLAIRDVTKKGNVQEDELLTIGISCAMHSLICTNENYEPLSEMIIWSDGRSSEQAEKIMRRNGKEIFLKTGTPIHPMTPFVKLLWMRENQFGAYQNAAYFMTMKEFLLQKWFGERVIDYAMASSTGLMNIKTLDWDDEVLEIAGIKRTQLSKIAPPTEVLINIRADIAKEMGISTSVPFVLGSADGQLANLGSGAISPGEVNVSVGTSGAIRQFIKGTNVNERLETFTYAFTDDTSIVGGPTNNGGIALQWFKELIEFEGTHDELVAGAEQVEVGADGIIFLPYVNGERAPLWNQRAKGNFYGLSIGHKKEYLVRAVLEGITFNIYQIGKSLEAVAGPPKKISVNGGLSQSPLWVQIMADVFGKDIHLSDTHHNAAWGAAWTALVGIKKVDSFEAIKNHMPIEKVIQPNIDNHQEYKKIYEKYEKIAKDLSIYFT</sequence>
<dbReference type="Pfam" id="PF00370">
    <property type="entry name" value="FGGY_N"/>
    <property type="match status" value="1"/>
</dbReference>
<keyword evidence="7" id="KW-1185">Reference proteome</keyword>
<dbReference type="Gene3D" id="3.30.420.40">
    <property type="match status" value="2"/>
</dbReference>
<dbReference type="CDD" id="cd07770">
    <property type="entry name" value="ASKHA_NBD_FGGY_GntK"/>
    <property type="match status" value="1"/>
</dbReference>
<dbReference type="RefSeq" id="WP_338034312.1">
    <property type="nucleotide sequence ID" value="NZ_LS483476.1"/>
</dbReference>
<dbReference type="PANTHER" id="PTHR43095">
    <property type="entry name" value="SUGAR KINASE"/>
    <property type="match status" value="1"/>
</dbReference>
<evidence type="ECO:0000256" key="2">
    <source>
        <dbReference type="ARBA" id="ARBA00022679"/>
    </source>
</evidence>
<comment type="similarity">
    <text evidence="1">Belongs to the FGGY kinase family.</text>
</comment>
<dbReference type="InterPro" id="IPR050406">
    <property type="entry name" value="FGGY_Carb_Kinase"/>
</dbReference>
<accession>A0A2X4ZH70</accession>
<dbReference type="PANTHER" id="PTHR43095:SF2">
    <property type="entry name" value="GLUCONOKINASE"/>
    <property type="match status" value="1"/>
</dbReference>
<keyword evidence="3 6" id="KW-0418">Kinase</keyword>
<dbReference type="Proteomes" id="UP000249134">
    <property type="component" value="Chromosome 1"/>
</dbReference>
<name>A0A2X4ZH70_LEDLE</name>